<organism evidence="15 16">
    <name type="scientific">Caloramator mitchellensis</name>
    <dbReference type="NCBI Taxonomy" id="908809"/>
    <lineage>
        <taxon>Bacteria</taxon>
        <taxon>Bacillati</taxon>
        <taxon>Bacillota</taxon>
        <taxon>Clostridia</taxon>
        <taxon>Eubacteriales</taxon>
        <taxon>Clostridiaceae</taxon>
        <taxon>Caloramator</taxon>
    </lineage>
</organism>
<evidence type="ECO:0000256" key="5">
    <source>
        <dbReference type="ARBA" id="ARBA00001954"/>
    </source>
</evidence>
<dbReference type="Gene3D" id="3.20.20.70">
    <property type="entry name" value="Aldolase class I"/>
    <property type="match status" value="1"/>
</dbReference>
<keyword evidence="8 10" id="KW-0479">Metal-binding</keyword>
<feature type="binding site" evidence="14">
    <location>
        <position position="176"/>
    </location>
    <ligand>
        <name>substrate</name>
    </ligand>
</feature>
<dbReference type="InterPro" id="IPR026019">
    <property type="entry name" value="Ribul_P_3_epim"/>
</dbReference>
<feature type="binding site" evidence="10 14">
    <location>
        <begin position="141"/>
        <end position="144"/>
    </location>
    <ligand>
        <name>substrate</name>
    </ligand>
</feature>
<keyword evidence="10 11" id="KW-0119">Carbohydrate metabolism</keyword>
<evidence type="ECO:0000313" key="15">
    <source>
        <dbReference type="EMBL" id="KRQ86932.1"/>
    </source>
</evidence>
<dbReference type="InterPro" id="IPR000056">
    <property type="entry name" value="Ribul_P_3_epim-like"/>
</dbReference>
<comment type="caution">
    <text evidence="15">The sequence shown here is derived from an EMBL/GenBank/DDBJ whole genome shotgun (WGS) entry which is preliminary data.</text>
</comment>
<proteinExistence type="inferred from homology"/>
<comment type="cofactor">
    <cofactor evidence="10 13">
        <name>a divalent metal cation</name>
        <dbReference type="ChEBI" id="CHEBI:60240"/>
    </cofactor>
    <text evidence="10 13">Binds 1 divalent metal cation per subunit.</text>
</comment>
<dbReference type="GO" id="GO:0006098">
    <property type="term" value="P:pentose-phosphate shunt"/>
    <property type="evidence" value="ECO:0007669"/>
    <property type="project" value="UniProtKB-UniRule"/>
</dbReference>
<dbReference type="GO" id="GO:0019323">
    <property type="term" value="P:pentose catabolic process"/>
    <property type="evidence" value="ECO:0007669"/>
    <property type="project" value="UniProtKB-UniRule"/>
</dbReference>
<dbReference type="AlphaFoldDB" id="A0A0R3K0L7"/>
<evidence type="ECO:0000256" key="10">
    <source>
        <dbReference type="HAMAP-Rule" id="MF_02227"/>
    </source>
</evidence>
<name>A0A0R3K0L7_CALMK</name>
<evidence type="ECO:0000256" key="14">
    <source>
        <dbReference type="PIRSR" id="PIRSR001461-3"/>
    </source>
</evidence>
<dbReference type="InterPro" id="IPR011060">
    <property type="entry name" value="RibuloseP-bd_barrel"/>
</dbReference>
<evidence type="ECO:0000256" key="4">
    <source>
        <dbReference type="ARBA" id="ARBA00001947"/>
    </source>
</evidence>
<dbReference type="InterPro" id="IPR013785">
    <property type="entry name" value="Aldolase_TIM"/>
</dbReference>
<sequence length="225" mass="24882">MMKLAPSILSADFSKLGEEVKLIEKYGADYVHIDVMDGHFVPNITIGPLVVKSLRKLSNLVFDVHLMIEDPDKYIEQFAKAGSDIITVHAEACIHLNRTINLIKSFGKKAGVAINPATHLNVLDYVLDDIDMILIMSVNPGFGGQKFIDSSIKKINEIKKKIDAERLSIDIEVDGGINLNNVDDVIKAGANVIVAGSAIFESENIKDTIDRFKRFGEKYEKGCCF</sequence>
<dbReference type="HAMAP" id="MF_02227">
    <property type="entry name" value="RPE"/>
    <property type="match status" value="1"/>
</dbReference>
<feature type="binding site" evidence="10 14">
    <location>
        <position position="7"/>
    </location>
    <ligand>
        <name>substrate</name>
    </ligand>
</feature>
<keyword evidence="13" id="KW-0170">Cobalt</keyword>
<dbReference type="RefSeq" id="WP_057977982.1">
    <property type="nucleotide sequence ID" value="NZ_LKHP01000005.1"/>
</dbReference>
<comment type="cofactor">
    <cofactor evidence="5">
        <name>Fe(2+)</name>
        <dbReference type="ChEBI" id="CHEBI:29033"/>
    </cofactor>
</comment>
<dbReference type="NCBIfam" id="NF004076">
    <property type="entry name" value="PRK05581.1-4"/>
    <property type="match status" value="1"/>
</dbReference>
<keyword evidence="16" id="KW-1185">Reference proteome</keyword>
<evidence type="ECO:0000256" key="1">
    <source>
        <dbReference type="ARBA" id="ARBA00001782"/>
    </source>
</evidence>
<dbReference type="Proteomes" id="UP000052015">
    <property type="component" value="Unassembled WGS sequence"/>
</dbReference>
<dbReference type="NCBIfam" id="TIGR01163">
    <property type="entry name" value="rpe"/>
    <property type="match status" value="1"/>
</dbReference>
<comment type="function">
    <text evidence="10">Catalyzes the reversible epimerization of D-ribulose 5-phosphate to D-xylulose 5-phosphate.</text>
</comment>
<dbReference type="CDD" id="cd00429">
    <property type="entry name" value="RPE"/>
    <property type="match status" value="1"/>
</dbReference>
<evidence type="ECO:0000256" key="8">
    <source>
        <dbReference type="ARBA" id="ARBA00022723"/>
    </source>
</evidence>
<feature type="binding site" evidence="10">
    <location>
        <begin position="174"/>
        <end position="176"/>
    </location>
    <ligand>
        <name>substrate</name>
    </ligand>
</feature>
<feature type="binding site" evidence="10 14">
    <location>
        <position position="65"/>
    </location>
    <ligand>
        <name>substrate</name>
    </ligand>
</feature>
<feature type="active site" description="Proton acceptor" evidence="10 12">
    <location>
        <position position="34"/>
    </location>
</feature>
<dbReference type="PROSITE" id="PS01085">
    <property type="entry name" value="RIBUL_P_3_EPIMER_1"/>
    <property type="match status" value="1"/>
</dbReference>
<dbReference type="OrthoDB" id="1645589at2"/>
<comment type="cofactor">
    <cofactor evidence="2">
        <name>Mn(2+)</name>
        <dbReference type="ChEBI" id="CHEBI:29035"/>
    </cofactor>
</comment>
<protein>
    <recommendedName>
        <fullName evidence="7 10">Ribulose-phosphate 3-epimerase</fullName>
        <ecNumber evidence="7 10">5.1.3.1</ecNumber>
    </recommendedName>
</protein>
<comment type="cofactor">
    <cofactor evidence="4">
        <name>Zn(2+)</name>
        <dbReference type="ChEBI" id="CHEBI:29105"/>
    </cofactor>
</comment>
<comment type="similarity">
    <text evidence="6 10 11">Belongs to the ribulose-phosphate 3-epimerase family.</text>
</comment>
<evidence type="ECO:0000256" key="13">
    <source>
        <dbReference type="PIRSR" id="PIRSR001461-2"/>
    </source>
</evidence>
<feature type="active site" description="Proton donor" evidence="10 12">
    <location>
        <position position="174"/>
    </location>
</feature>
<dbReference type="PATRIC" id="fig|908809.3.peg.1131"/>
<keyword evidence="13" id="KW-0464">Manganese</keyword>
<reference evidence="15 16" key="1">
    <citation type="submission" date="2015-09" db="EMBL/GenBank/DDBJ databases">
        <title>Draft genome sequence of a Caloramator mitchellensis, a moderate thermophile from the Great Artesian Basin of Australia.</title>
        <authorList>
            <person name="Patel B.K."/>
        </authorList>
    </citation>
    <scope>NUCLEOTIDE SEQUENCE [LARGE SCALE GENOMIC DNA]</scope>
    <source>
        <strain evidence="15 16">VF08</strain>
    </source>
</reference>
<evidence type="ECO:0000313" key="16">
    <source>
        <dbReference type="Proteomes" id="UP000052015"/>
    </source>
</evidence>
<dbReference type="PIRSF" id="PIRSF001461">
    <property type="entry name" value="RPE"/>
    <property type="match status" value="1"/>
</dbReference>
<accession>A0A0R3K0L7</accession>
<dbReference type="GO" id="GO:0046872">
    <property type="term" value="F:metal ion binding"/>
    <property type="evidence" value="ECO:0007669"/>
    <property type="project" value="UniProtKB-UniRule"/>
</dbReference>
<comment type="pathway">
    <text evidence="10">Carbohydrate degradation.</text>
</comment>
<evidence type="ECO:0000256" key="3">
    <source>
        <dbReference type="ARBA" id="ARBA00001941"/>
    </source>
</evidence>
<dbReference type="SUPFAM" id="SSF51366">
    <property type="entry name" value="Ribulose-phoshate binding barrel"/>
    <property type="match status" value="1"/>
</dbReference>
<comment type="cofactor">
    <cofactor evidence="3">
        <name>Co(2+)</name>
        <dbReference type="ChEBI" id="CHEBI:48828"/>
    </cofactor>
</comment>
<evidence type="ECO:0000256" key="11">
    <source>
        <dbReference type="PIRNR" id="PIRNR001461"/>
    </source>
</evidence>
<gene>
    <name evidence="10 15" type="primary">rpe</name>
    <name evidence="15" type="ORF">ABG79_01122</name>
</gene>
<feature type="binding site" evidence="10 14">
    <location>
        <begin position="196"/>
        <end position="197"/>
    </location>
    <ligand>
        <name>substrate</name>
    </ligand>
</feature>
<feature type="binding site" evidence="10 13">
    <location>
        <position position="32"/>
    </location>
    <ligand>
        <name>a divalent metal cation</name>
        <dbReference type="ChEBI" id="CHEBI:60240"/>
    </ligand>
</feature>
<dbReference type="EMBL" id="LKHP01000005">
    <property type="protein sequence ID" value="KRQ86932.1"/>
    <property type="molecule type" value="Genomic_DNA"/>
</dbReference>
<dbReference type="GO" id="GO:0005737">
    <property type="term" value="C:cytoplasm"/>
    <property type="evidence" value="ECO:0007669"/>
    <property type="project" value="UniProtKB-ARBA"/>
</dbReference>
<feature type="binding site" evidence="10 13">
    <location>
        <position position="174"/>
    </location>
    <ligand>
        <name>a divalent metal cation</name>
        <dbReference type="ChEBI" id="CHEBI:60240"/>
    </ligand>
</feature>
<evidence type="ECO:0000256" key="9">
    <source>
        <dbReference type="ARBA" id="ARBA00023235"/>
    </source>
</evidence>
<keyword evidence="9 10" id="KW-0413">Isomerase</keyword>
<dbReference type="PROSITE" id="PS01086">
    <property type="entry name" value="RIBUL_P_3_EPIMER_2"/>
    <property type="match status" value="1"/>
</dbReference>
<dbReference type="GO" id="GO:0004750">
    <property type="term" value="F:D-ribulose-phosphate 3-epimerase activity"/>
    <property type="evidence" value="ECO:0007669"/>
    <property type="project" value="UniProtKB-UniRule"/>
</dbReference>
<evidence type="ECO:0000256" key="12">
    <source>
        <dbReference type="PIRSR" id="PIRSR001461-1"/>
    </source>
</evidence>
<dbReference type="EC" id="5.1.3.1" evidence="7 10"/>
<feature type="binding site" evidence="10 13">
    <location>
        <position position="65"/>
    </location>
    <ligand>
        <name>a divalent metal cation</name>
        <dbReference type="ChEBI" id="CHEBI:60240"/>
    </ligand>
</feature>
<feature type="binding site" evidence="10 13">
    <location>
        <position position="34"/>
    </location>
    <ligand>
        <name>a divalent metal cation</name>
        <dbReference type="ChEBI" id="CHEBI:60240"/>
    </ligand>
</feature>
<comment type="catalytic activity">
    <reaction evidence="1 10 11">
        <text>D-ribulose 5-phosphate = D-xylulose 5-phosphate</text>
        <dbReference type="Rhea" id="RHEA:13677"/>
        <dbReference type="ChEBI" id="CHEBI:57737"/>
        <dbReference type="ChEBI" id="CHEBI:58121"/>
        <dbReference type="EC" id="5.1.3.1"/>
    </reaction>
</comment>
<evidence type="ECO:0000256" key="2">
    <source>
        <dbReference type="ARBA" id="ARBA00001936"/>
    </source>
</evidence>
<evidence type="ECO:0000256" key="6">
    <source>
        <dbReference type="ARBA" id="ARBA00009541"/>
    </source>
</evidence>
<keyword evidence="13" id="KW-0862">Zinc</keyword>
<dbReference type="FunFam" id="3.20.20.70:FF:000004">
    <property type="entry name" value="Ribulose-phosphate 3-epimerase"/>
    <property type="match status" value="1"/>
</dbReference>
<evidence type="ECO:0000256" key="7">
    <source>
        <dbReference type="ARBA" id="ARBA00013188"/>
    </source>
</evidence>
<dbReference type="STRING" id="908809.ABG79_01122"/>
<dbReference type="PANTHER" id="PTHR11749">
    <property type="entry name" value="RIBULOSE-5-PHOSPHATE-3-EPIMERASE"/>
    <property type="match status" value="1"/>
</dbReference>
<dbReference type="Pfam" id="PF00834">
    <property type="entry name" value="Ribul_P_3_epim"/>
    <property type="match status" value="1"/>
</dbReference>